<evidence type="ECO:0000256" key="6">
    <source>
        <dbReference type="ARBA" id="ARBA00022723"/>
    </source>
</evidence>
<evidence type="ECO:0000256" key="7">
    <source>
        <dbReference type="ARBA" id="ARBA00022741"/>
    </source>
</evidence>
<reference evidence="15 16" key="1">
    <citation type="journal article" date="2023" name="IMA Fungus">
        <title>Comparative genomic study of the Penicillium genus elucidates a diverse pangenome and 15 lateral gene transfer events.</title>
        <authorList>
            <person name="Petersen C."/>
            <person name="Sorensen T."/>
            <person name="Nielsen M.R."/>
            <person name="Sondergaard T.E."/>
            <person name="Sorensen J.L."/>
            <person name="Fitzpatrick D.A."/>
            <person name="Frisvad J.C."/>
            <person name="Nielsen K.L."/>
        </authorList>
    </citation>
    <scope>NUCLEOTIDE SEQUENCE [LARGE SCALE GENOMIC DNA]</scope>
    <source>
        <strain evidence="15 16">IBT 3361</strain>
    </source>
</reference>
<protein>
    <recommendedName>
        <fullName evidence="3">tetrahydrofolate synthase</fullName>
        <ecNumber evidence="3">6.3.2.17</ecNumber>
    </recommendedName>
    <alternativeName>
        <fullName evidence="11">Folylpoly-gamma-glutamate synthetase</fullName>
    </alternativeName>
    <alternativeName>
        <fullName evidence="10">Tetrahydrofolylpolyglutamate synthase</fullName>
    </alternativeName>
</protein>
<accession>A0ABQ8WEB4</accession>
<sequence>MTSLELLKRYRRPFPSKLVSTQPPTHSSKAPNASTLMGSPPVNGMKRWLMRLGHKAKVIDRLNVIHVAGTKGKGSTCAYVASFLREHAKKNGITQKIGLYTSPSLWPCNRIWIDSSPLPEDLLVKRILEVERRLDFNPENPSPYYAIPGFLQMMAIVSFHTFIEEGVNVIICEAHHGGEFDATNFIQHPTITAITKIGMDHVENLGGSIKNIAWHKGGIFKKNVLGLSVSQAQEAEEELARRAIEKGAQLQFIKDARCTLSGFINDEIFERIPIEQRENCALATQITHEYLRLNGHSLNEEDIKAGIGTYCWPGRFHVVDSVGCKWYLDGAHNETSMEVVAEWYERVVSTDSIRVLIFANFSNSRTRDWSRIIRVLGRSLTSGVQSVIFVQGIEYDDHFTITDQRLEDYARLWGQNWPSTSIYKAVNVQDAIDLVKSFGVRRHVLVTGSLYLAEAALELLKNKNF</sequence>
<dbReference type="InterPro" id="IPR036565">
    <property type="entry name" value="Mur-like_cat_sf"/>
</dbReference>
<keyword evidence="4" id="KW-0554">One-carbon metabolism</keyword>
<evidence type="ECO:0000313" key="15">
    <source>
        <dbReference type="EMBL" id="KAJ5264966.1"/>
    </source>
</evidence>
<proteinExistence type="inferred from homology"/>
<dbReference type="PANTHER" id="PTHR11136">
    <property type="entry name" value="FOLYLPOLYGLUTAMATE SYNTHASE-RELATED"/>
    <property type="match status" value="1"/>
</dbReference>
<dbReference type="EC" id="6.3.2.17" evidence="3"/>
<dbReference type="EMBL" id="JAPVEB010000004">
    <property type="protein sequence ID" value="KAJ5264966.1"/>
    <property type="molecule type" value="Genomic_DNA"/>
</dbReference>
<evidence type="ECO:0000313" key="16">
    <source>
        <dbReference type="Proteomes" id="UP001220256"/>
    </source>
</evidence>
<evidence type="ECO:0000259" key="14">
    <source>
        <dbReference type="Pfam" id="PF02875"/>
    </source>
</evidence>
<dbReference type="InterPro" id="IPR001645">
    <property type="entry name" value="Folylpolyglutamate_synth"/>
</dbReference>
<evidence type="ECO:0000256" key="1">
    <source>
        <dbReference type="ARBA" id="ARBA00005150"/>
    </source>
</evidence>
<keyword evidence="6" id="KW-0479">Metal-binding</keyword>
<evidence type="ECO:0000256" key="9">
    <source>
        <dbReference type="ARBA" id="ARBA00022842"/>
    </source>
</evidence>
<evidence type="ECO:0000256" key="2">
    <source>
        <dbReference type="ARBA" id="ARBA00008276"/>
    </source>
</evidence>
<organism evidence="15 16">
    <name type="scientific">Penicillium chrysogenum</name>
    <name type="common">Penicillium notatum</name>
    <dbReference type="NCBI Taxonomy" id="5076"/>
    <lineage>
        <taxon>Eukaryota</taxon>
        <taxon>Fungi</taxon>
        <taxon>Dikarya</taxon>
        <taxon>Ascomycota</taxon>
        <taxon>Pezizomycotina</taxon>
        <taxon>Eurotiomycetes</taxon>
        <taxon>Eurotiomycetidae</taxon>
        <taxon>Eurotiales</taxon>
        <taxon>Aspergillaceae</taxon>
        <taxon>Penicillium</taxon>
        <taxon>Penicillium chrysogenum species complex</taxon>
    </lineage>
</organism>
<dbReference type="NCBIfam" id="TIGR01499">
    <property type="entry name" value="folC"/>
    <property type="match status" value="1"/>
</dbReference>
<feature type="domain" description="Mur ligase C-terminal" evidence="14">
    <location>
        <begin position="314"/>
        <end position="449"/>
    </location>
</feature>
<dbReference type="SUPFAM" id="SSF53623">
    <property type="entry name" value="MurD-like peptide ligases, catalytic domain"/>
    <property type="match status" value="1"/>
</dbReference>
<comment type="similarity">
    <text evidence="2">Belongs to the folylpolyglutamate synthase family.</text>
</comment>
<comment type="pathway">
    <text evidence="1">Cofactor biosynthesis; tetrahydrofolylpolyglutamate biosynthesis.</text>
</comment>
<dbReference type="InterPro" id="IPR036615">
    <property type="entry name" value="Mur_ligase_C_dom_sf"/>
</dbReference>
<name>A0ABQ8WEB4_PENCH</name>
<dbReference type="Proteomes" id="UP001220256">
    <property type="component" value="Unassembled WGS sequence"/>
</dbReference>
<evidence type="ECO:0000256" key="4">
    <source>
        <dbReference type="ARBA" id="ARBA00022563"/>
    </source>
</evidence>
<evidence type="ECO:0000256" key="10">
    <source>
        <dbReference type="ARBA" id="ARBA00030592"/>
    </source>
</evidence>
<evidence type="ECO:0000256" key="12">
    <source>
        <dbReference type="ARBA" id="ARBA00047493"/>
    </source>
</evidence>
<evidence type="ECO:0000256" key="3">
    <source>
        <dbReference type="ARBA" id="ARBA00013025"/>
    </source>
</evidence>
<keyword evidence="9" id="KW-0460">Magnesium</keyword>
<dbReference type="Gene3D" id="3.40.1190.10">
    <property type="entry name" value="Mur-like, catalytic domain"/>
    <property type="match status" value="1"/>
</dbReference>
<evidence type="ECO:0000256" key="5">
    <source>
        <dbReference type="ARBA" id="ARBA00022598"/>
    </source>
</evidence>
<keyword evidence="7" id="KW-0547">Nucleotide-binding</keyword>
<evidence type="ECO:0000256" key="11">
    <source>
        <dbReference type="ARBA" id="ARBA00030876"/>
    </source>
</evidence>
<comment type="caution">
    <text evidence="15">The sequence shown here is derived from an EMBL/GenBank/DDBJ whole genome shotgun (WGS) entry which is preliminary data.</text>
</comment>
<comment type="catalytic activity">
    <reaction evidence="12">
        <text>(6S)-5,6,7,8-tetrahydrofolyl-(gamma-L-Glu)(n) + L-glutamate + ATP = (6S)-5,6,7,8-tetrahydrofolyl-(gamma-L-Glu)(n+1) + ADP + phosphate + H(+)</text>
        <dbReference type="Rhea" id="RHEA:10580"/>
        <dbReference type="Rhea" id="RHEA-COMP:14738"/>
        <dbReference type="Rhea" id="RHEA-COMP:14740"/>
        <dbReference type="ChEBI" id="CHEBI:15378"/>
        <dbReference type="ChEBI" id="CHEBI:29985"/>
        <dbReference type="ChEBI" id="CHEBI:30616"/>
        <dbReference type="ChEBI" id="CHEBI:43474"/>
        <dbReference type="ChEBI" id="CHEBI:141005"/>
        <dbReference type="ChEBI" id="CHEBI:456216"/>
        <dbReference type="EC" id="6.3.2.17"/>
    </reaction>
</comment>
<dbReference type="Pfam" id="PF02875">
    <property type="entry name" value="Mur_ligase_C"/>
    <property type="match status" value="1"/>
</dbReference>
<gene>
    <name evidence="15" type="ORF">N7505_007759</name>
</gene>
<feature type="region of interest" description="Disordered" evidence="13">
    <location>
        <begin position="16"/>
        <end position="39"/>
    </location>
</feature>
<dbReference type="InterPro" id="IPR004101">
    <property type="entry name" value="Mur_ligase_C"/>
</dbReference>
<dbReference type="Gene3D" id="3.90.190.20">
    <property type="entry name" value="Mur ligase, C-terminal domain"/>
    <property type="match status" value="1"/>
</dbReference>
<dbReference type="SUPFAM" id="SSF53244">
    <property type="entry name" value="MurD-like peptide ligases, peptide-binding domain"/>
    <property type="match status" value="1"/>
</dbReference>
<keyword evidence="16" id="KW-1185">Reference proteome</keyword>
<keyword evidence="5" id="KW-0436">Ligase</keyword>
<keyword evidence="8" id="KW-0067">ATP-binding</keyword>
<evidence type="ECO:0000256" key="8">
    <source>
        <dbReference type="ARBA" id="ARBA00022840"/>
    </source>
</evidence>
<feature type="compositionally biased region" description="Polar residues" evidence="13">
    <location>
        <begin position="18"/>
        <end position="37"/>
    </location>
</feature>
<evidence type="ECO:0000256" key="13">
    <source>
        <dbReference type="SAM" id="MobiDB-lite"/>
    </source>
</evidence>
<dbReference type="PANTHER" id="PTHR11136:SF5">
    <property type="entry name" value="FOLYLPOLYGLUTAMATE SYNTHASE, MITOCHONDRIAL"/>
    <property type="match status" value="1"/>
</dbReference>